<reference evidence="3" key="2">
    <citation type="submission" date="2020-01" db="EMBL/GenBank/DDBJ databases">
        <authorList>
            <person name="Richard D."/>
        </authorList>
    </citation>
    <scope>NUCLEOTIDE SEQUENCE</scope>
    <source>
        <strain evidence="3">JP541</strain>
    </source>
</reference>
<keyword evidence="4" id="KW-1185">Reference proteome</keyword>
<dbReference type="NCBIfam" id="NF041338">
    <property type="entry name" value="XopE"/>
    <property type="match status" value="1"/>
</dbReference>
<gene>
    <name evidence="2" type="primary">avrXacE</name>
    <name evidence="3" type="ORF">GUH15_27050</name>
    <name evidence="2" type="ORF">XAC3562_70156</name>
</gene>
<evidence type="ECO:0000256" key="1">
    <source>
        <dbReference type="SAM" id="MobiDB-lite"/>
    </source>
</evidence>
<dbReference type="KEGG" id="xcn:J169_00401"/>
<reference evidence="2 4" key="1">
    <citation type="submission" date="2014-09" db="EMBL/GenBank/DDBJ databases">
        <authorList>
            <person name="Regsiter A."/>
        </authorList>
    </citation>
    <scope>NUCLEOTIDE SEQUENCE [LARGE SCALE GENOMIC DNA]</scope>
</reference>
<accession>A0A0U5FHP7</accession>
<dbReference type="Proteomes" id="UP000653002">
    <property type="component" value="Unassembled WGS sequence"/>
</dbReference>
<evidence type="ECO:0000313" key="4">
    <source>
        <dbReference type="Proteomes" id="UP000052230"/>
    </source>
</evidence>
<sequence>MGLCVSRPATSGSSVAASPEQHPNPASEQVTPHTPSVPETSVPPSLQGLPTRCVPRARRGRSGKPTLQPHEVQQAAYQLGMRLSGRPIEDVRDRQRLADATATVHETRLALHHGRGNIESDFRLSDGRSSTCSYLSYSFLSYWPGKHDIDLMAGCALAVSAGNCDQNAAVNTRRHAVRMEGGGQITNVCDEACAHMYALYQPPGSAEADDSAVVLDSWSDGPAVLLRDSRWAGTYRRTSTYPIERFDKPGAIDALARTRALQAEIEDPQTEFHAHLRGVESVVRTPPVPGKIYASTPVIAPDLVQRTRQRLQELSPRTRKALAADAARQAYGLDDAQPISPRTTTAILKDAARLDALGRPPLSWAPTSHTRLKRFVTSARTNARQAFWYRSGWRPPVTVAR</sequence>
<dbReference type="AlphaFoldDB" id="A0A0U5FHP7"/>
<protein>
    <submittedName>
        <fullName evidence="2">Avirulence protein</fullName>
    </submittedName>
</protein>
<dbReference type="KEGG" id="xcm:J164_00401"/>
<dbReference type="RefSeq" id="WP_011050218.1">
    <property type="nucleotide sequence ID" value="NZ_CAVLHM010000066.1"/>
</dbReference>
<feature type="compositionally biased region" description="Low complexity" evidence="1">
    <location>
        <begin position="30"/>
        <end position="45"/>
    </location>
</feature>
<dbReference type="KEGG" id="xcu:J159_00402"/>
<dbReference type="GeneID" id="66909499"/>
<dbReference type="EMBL" id="CCXZ01000166">
    <property type="protein sequence ID" value="CEG17885.1"/>
    <property type="molecule type" value="Genomic_DNA"/>
</dbReference>
<dbReference type="EMBL" id="JAABFR010002327">
    <property type="protein sequence ID" value="MBD4339640.1"/>
    <property type="molecule type" value="Genomic_DNA"/>
</dbReference>
<dbReference type="Proteomes" id="UP000052230">
    <property type="component" value="Unassembled WGS sequence"/>
</dbReference>
<comment type="caution">
    <text evidence="2">The sequence shown here is derived from an EMBL/GenBank/DDBJ whole genome shotgun (WGS) entry which is preliminary data.</text>
</comment>
<dbReference type="KEGG" id="xcw:J162_00401"/>
<proteinExistence type="predicted"/>
<dbReference type="KEGG" id="xcf:J172_00396"/>
<name>A0A0U5FHP7_XANCI</name>
<dbReference type="OMA" id="NARQAFW"/>
<evidence type="ECO:0000313" key="3">
    <source>
        <dbReference type="EMBL" id="MBD4339640.1"/>
    </source>
</evidence>
<feature type="region of interest" description="Disordered" evidence="1">
    <location>
        <begin position="1"/>
        <end position="70"/>
    </location>
</feature>
<evidence type="ECO:0000313" key="2">
    <source>
        <dbReference type="EMBL" id="CEG17885.1"/>
    </source>
</evidence>
<dbReference type="KEGG" id="xcr:J163_00401"/>
<organism evidence="2 4">
    <name type="scientific">Xanthomonas citri pv. citri</name>
    <dbReference type="NCBI Taxonomy" id="611301"/>
    <lineage>
        <taxon>Bacteria</taxon>
        <taxon>Pseudomonadati</taxon>
        <taxon>Pseudomonadota</taxon>
        <taxon>Gammaproteobacteria</taxon>
        <taxon>Lysobacterales</taxon>
        <taxon>Lysobacteraceae</taxon>
        <taxon>Xanthomonas</taxon>
    </lineage>
</organism>